<keyword evidence="1" id="KW-0732">Signal</keyword>
<dbReference type="Proteomes" id="UP000016936">
    <property type="component" value="Unassembled WGS sequence"/>
</dbReference>
<name>M2TYD4_COCH5</name>
<accession>M2TYD4</accession>
<protein>
    <submittedName>
        <fullName evidence="2">Uncharacterized protein</fullName>
    </submittedName>
</protein>
<reference evidence="3" key="2">
    <citation type="journal article" date="2013" name="PLoS Genet.">
        <title>Comparative genome structure, secondary metabolite, and effector coding capacity across Cochliobolus pathogens.</title>
        <authorList>
            <person name="Condon B.J."/>
            <person name="Leng Y."/>
            <person name="Wu D."/>
            <person name="Bushley K.E."/>
            <person name="Ohm R.A."/>
            <person name="Otillar R."/>
            <person name="Martin J."/>
            <person name="Schackwitz W."/>
            <person name="Grimwood J."/>
            <person name="MohdZainudin N."/>
            <person name="Xue C."/>
            <person name="Wang R."/>
            <person name="Manning V.A."/>
            <person name="Dhillon B."/>
            <person name="Tu Z.J."/>
            <person name="Steffenson B.J."/>
            <person name="Salamov A."/>
            <person name="Sun H."/>
            <person name="Lowry S."/>
            <person name="LaButti K."/>
            <person name="Han J."/>
            <person name="Copeland A."/>
            <person name="Lindquist E."/>
            <person name="Barry K."/>
            <person name="Schmutz J."/>
            <person name="Baker S.E."/>
            <person name="Ciuffetti L.M."/>
            <person name="Grigoriev I.V."/>
            <person name="Zhong S."/>
            <person name="Turgeon B.G."/>
        </authorList>
    </citation>
    <scope>NUCLEOTIDE SEQUENCE [LARGE SCALE GENOMIC DNA]</scope>
    <source>
        <strain evidence="3">C5 / ATCC 48332 / race O</strain>
    </source>
</reference>
<proteinExistence type="predicted"/>
<keyword evidence="3" id="KW-1185">Reference proteome</keyword>
<reference evidence="2 3" key="1">
    <citation type="journal article" date="2012" name="PLoS Pathog.">
        <title>Diverse lifestyles and strategies of plant pathogenesis encoded in the genomes of eighteen Dothideomycetes fungi.</title>
        <authorList>
            <person name="Ohm R.A."/>
            <person name="Feau N."/>
            <person name="Henrissat B."/>
            <person name="Schoch C.L."/>
            <person name="Horwitz B.A."/>
            <person name="Barry K.W."/>
            <person name="Condon B.J."/>
            <person name="Copeland A.C."/>
            <person name="Dhillon B."/>
            <person name="Glaser F."/>
            <person name="Hesse C.N."/>
            <person name="Kosti I."/>
            <person name="LaButti K."/>
            <person name="Lindquist E.A."/>
            <person name="Lucas S."/>
            <person name="Salamov A.A."/>
            <person name="Bradshaw R.E."/>
            <person name="Ciuffetti L."/>
            <person name="Hamelin R.C."/>
            <person name="Kema G.H.J."/>
            <person name="Lawrence C."/>
            <person name="Scott J.A."/>
            <person name="Spatafora J.W."/>
            <person name="Turgeon B.G."/>
            <person name="de Wit P.J.G.M."/>
            <person name="Zhong S."/>
            <person name="Goodwin S.B."/>
            <person name="Grigoriev I.V."/>
        </authorList>
    </citation>
    <scope>NUCLEOTIDE SEQUENCE [LARGE SCALE GENOMIC DNA]</scope>
    <source>
        <strain evidence="3">C5 / ATCC 48332 / race O</strain>
    </source>
</reference>
<evidence type="ECO:0000256" key="1">
    <source>
        <dbReference type="SAM" id="SignalP"/>
    </source>
</evidence>
<evidence type="ECO:0000313" key="2">
    <source>
        <dbReference type="EMBL" id="EMD86816.1"/>
    </source>
</evidence>
<dbReference type="AlphaFoldDB" id="M2TYD4"/>
<dbReference type="EMBL" id="KB445584">
    <property type="protein sequence ID" value="EMD86816.1"/>
    <property type="molecule type" value="Genomic_DNA"/>
</dbReference>
<organism evidence="2 3">
    <name type="scientific">Cochliobolus heterostrophus (strain C5 / ATCC 48332 / race O)</name>
    <name type="common">Southern corn leaf blight fungus</name>
    <name type="synonym">Bipolaris maydis</name>
    <dbReference type="NCBI Taxonomy" id="701091"/>
    <lineage>
        <taxon>Eukaryota</taxon>
        <taxon>Fungi</taxon>
        <taxon>Dikarya</taxon>
        <taxon>Ascomycota</taxon>
        <taxon>Pezizomycotina</taxon>
        <taxon>Dothideomycetes</taxon>
        <taxon>Pleosporomycetidae</taxon>
        <taxon>Pleosporales</taxon>
        <taxon>Pleosporineae</taxon>
        <taxon>Pleosporaceae</taxon>
        <taxon>Bipolaris</taxon>
    </lineage>
</organism>
<dbReference type="HOGENOM" id="CLU_1695311_0_0_1"/>
<sequence>MAVFLWLVFVHKLQWSPSQYPPPSRPWLTFDAEQGTVPDTVGGELIKFIIRSGLRELQTRLGPHLLNAVSGKIMAWLPRRVFFIKSMAHKHISAAIRNIRNATQFEQGEDRDGECTAGLYSLTILPERHLKTRNESQMLSKTLPKKKRGFENAIA</sequence>
<evidence type="ECO:0000313" key="3">
    <source>
        <dbReference type="Proteomes" id="UP000016936"/>
    </source>
</evidence>
<feature type="signal peptide" evidence="1">
    <location>
        <begin position="1"/>
        <end position="18"/>
    </location>
</feature>
<gene>
    <name evidence="2" type="ORF">COCHEDRAFT_1034575</name>
</gene>
<feature type="chain" id="PRO_5004026841" evidence="1">
    <location>
        <begin position="19"/>
        <end position="155"/>
    </location>
</feature>